<keyword evidence="1" id="KW-1133">Transmembrane helix</keyword>
<keyword evidence="1" id="KW-0472">Membrane</keyword>
<sequence>MNLSIRKRLYVLTIVPLLLVTIGILGITYSKVSALNQQQFDDTRQNLLSNKQLELKNYVELAQTSVLRLAKEGAS</sequence>
<name>A0ABQ0J9B2_9VIBR</name>
<keyword evidence="3" id="KW-1185">Reference proteome</keyword>
<proteinExistence type="predicted"/>
<reference evidence="3" key="2">
    <citation type="submission" date="2014-09" db="EMBL/GenBank/DDBJ databases">
        <authorList>
            <consortium name="NBRP consortium"/>
            <person name="Sawabe T."/>
            <person name="Meirelles P."/>
            <person name="Nakanishi M."/>
            <person name="Sayaka M."/>
            <person name="Hattori M."/>
            <person name="Ohkuma M."/>
        </authorList>
    </citation>
    <scope>NUCLEOTIDE SEQUENCE [LARGE SCALE GENOMIC DNA]</scope>
    <source>
        <strain evidence="3">JCM 19239</strain>
    </source>
</reference>
<feature type="transmembrane region" description="Helical" evidence="1">
    <location>
        <begin position="9"/>
        <end position="29"/>
    </location>
</feature>
<dbReference type="EMBL" id="BBMS01000008">
    <property type="protein sequence ID" value="GAL25297.1"/>
    <property type="molecule type" value="Genomic_DNA"/>
</dbReference>
<gene>
    <name evidence="2" type="ORF">JCM19239_5187</name>
</gene>
<reference evidence="3" key="1">
    <citation type="submission" date="2014-09" db="EMBL/GenBank/DDBJ databases">
        <title>Vibrio variabilis JCM 19239. (C206) whole genome shotgun sequence.</title>
        <authorList>
            <person name="Sawabe T."/>
            <person name="Meirelles P."/>
            <person name="Nakanishi M."/>
            <person name="Sayaka M."/>
            <person name="Hattori M."/>
            <person name="Ohkuma M."/>
        </authorList>
    </citation>
    <scope>NUCLEOTIDE SEQUENCE [LARGE SCALE GENOMIC DNA]</scope>
    <source>
        <strain evidence="3">JCM 19239</strain>
    </source>
</reference>
<evidence type="ECO:0000313" key="3">
    <source>
        <dbReference type="Proteomes" id="UP000029223"/>
    </source>
</evidence>
<accession>A0ABQ0J9B2</accession>
<comment type="caution">
    <text evidence="2">The sequence shown here is derived from an EMBL/GenBank/DDBJ whole genome shotgun (WGS) entry which is preliminary data.</text>
</comment>
<protein>
    <submittedName>
        <fullName evidence="2">Methyl-accepting chemotaxis protein</fullName>
    </submittedName>
</protein>
<keyword evidence="1" id="KW-0812">Transmembrane</keyword>
<organism evidence="2 3">
    <name type="scientific">Vibrio variabilis</name>
    <dbReference type="NCBI Taxonomy" id="990271"/>
    <lineage>
        <taxon>Bacteria</taxon>
        <taxon>Pseudomonadati</taxon>
        <taxon>Pseudomonadota</taxon>
        <taxon>Gammaproteobacteria</taxon>
        <taxon>Vibrionales</taxon>
        <taxon>Vibrionaceae</taxon>
        <taxon>Vibrio</taxon>
    </lineage>
</organism>
<evidence type="ECO:0000256" key="1">
    <source>
        <dbReference type="SAM" id="Phobius"/>
    </source>
</evidence>
<evidence type="ECO:0000313" key="2">
    <source>
        <dbReference type="EMBL" id="GAL25297.1"/>
    </source>
</evidence>
<dbReference type="Proteomes" id="UP000029223">
    <property type="component" value="Unassembled WGS sequence"/>
</dbReference>